<accession>A0A1K0FPI9</accession>
<name>A0A1K0FPI9_9ACTN</name>
<sequence>MIAQADVVDVEQDLVLALLVPYLPSGVAGVGQDRLDGALGPSFAGAVAVTGGVGGRRGRDAVTGQCLGDSEDPGPGQIHSEDSSDDRRGDGVGLEPVQTLAVGGLARVRVRAGVGEAVAVRRTAAKEPSLDLGLCLHRHPHTDLDPGTLALGHPAEHAHDQIVGLGVRIDSSADLGHPEFDTVVGEHRHGEAVLVAVEGTLRLADHDRAEAPVGICEGLQQCSSPGAAAPRQGAGHADVEELGYDLSTDGFNQCGCPSELPVLGGFRVLVVFG</sequence>
<feature type="region of interest" description="Disordered" evidence="1">
    <location>
        <begin position="57"/>
        <end position="93"/>
    </location>
</feature>
<evidence type="ECO:0000313" key="2">
    <source>
        <dbReference type="EMBL" id="OJF14759.1"/>
    </source>
</evidence>
<evidence type="ECO:0000256" key="1">
    <source>
        <dbReference type="SAM" id="MobiDB-lite"/>
    </source>
</evidence>
<comment type="caution">
    <text evidence="2">The sequence shown here is derived from an EMBL/GenBank/DDBJ whole genome shotgun (WGS) entry which is preliminary data.</text>
</comment>
<reference evidence="2 3" key="1">
    <citation type="submission" date="2016-09" db="EMBL/GenBank/DDBJ databases">
        <title>Couchioplanes caeruleus draft genome sequence.</title>
        <authorList>
            <person name="Sheehan J."/>
            <person name="Caffrey P."/>
        </authorList>
    </citation>
    <scope>NUCLEOTIDE SEQUENCE [LARGE SCALE GENOMIC DNA]</scope>
    <source>
        <strain evidence="2 3">DSM 43634</strain>
    </source>
</reference>
<evidence type="ECO:0000313" key="3">
    <source>
        <dbReference type="Proteomes" id="UP000182486"/>
    </source>
</evidence>
<gene>
    <name evidence="2" type="ORF">BG844_07985</name>
</gene>
<proteinExistence type="predicted"/>
<feature type="compositionally biased region" description="Basic and acidic residues" evidence="1">
    <location>
        <begin position="79"/>
        <end position="90"/>
    </location>
</feature>
<keyword evidence="3" id="KW-1185">Reference proteome</keyword>
<dbReference type="AlphaFoldDB" id="A0A1K0FPI9"/>
<dbReference type="EMBL" id="MEIA01000086">
    <property type="protein sequence ID" value="OJF14759.1"/>
    <property type="molecule type" value="Genomic_DNA"/>
</dbReference>
<organism evidence="2 3">
    <name type="scientific">Couchioplanes caeruleus subsp. caeruleus</name>
    <dbReference type="NCBI Taxonomy" id="56427"/>
    <lineage>
        <taxon>Bacteria</taxon>
        <taxon>Bacillati</taxon>
        <taxon>Actinomycetota</taxon>
        <taxon>Actinomycetes</taxon>
        <taxon>Micromonosporales</taxon>
        <taxon>Micromonosporaceae</taxon>
        <taxon>Couchioplanes</taxon>
    </lineage>
</organism>
<dbReference type="Proteomes" id="UP000182486">
    <property type="component" value="Unassembled WGS sequence"/>
</dbReference>
<protein>
    <submittedName>
        <fullName evidence="2">Uncharacterized protein</fullName>
    </submittedName>
</protein>